<reference evidence="2" key="1">
    <citation type="journal article" date="2012" name="Nat. Biotechnol.">
        <title>Reference genome sequence of the model plant Setaria.</title>
        <authorList>
            <person name="Bennetzen J.L."/>
            <person name="Schmutz J."/>
            <person name="Wang H."/>
            <person name="Percifield R."/>
            <person name="Hawkins J."/>
            <person name="Pontaroli A.C."/>
            <person name="Estep M."/>
            <person name="Feng L."/>
            <person name="Vaughn J.N."/>
            <person name="Grimwood J."/>
            <person name="Jenkins J."/>
            <person name="Barry K."/>
            <person name="Lindquist E."/>
            <person name="Hellsten U."/>
            <person name="Deshpande S."/>
            <person name="Wang X."/>
            <person name="Wu X."/>
            <person name="Mitros T."/>
            <person name="Triplett J."/>
            <person name="Yang X."/>
            <person name="Ye C.Y."/>
            <person name="Mauro-Herrera M."/>
            <person name="Wang L."/>
            <person name="Li P."/>
            <person name="Sharma M."/>
            <person name="Sharma R."/>
            <person name="Ronald P.C."/>
            <person name="Panaud O."/>
            <person name="Kellogg E.A."/>
            <person name="Brutnell T.P."/>
            <person name="Doust A.N."/>
            <person name="Tuskan G.A."/>
            <person name="Rokhsar D."/>
            <person name="Devos K.M."/>
        </authorList>
    </citation>
    <scope>NUCLEOTIDE SEQUENCE [LARGE SCALE GENOMIC DNA]</scope>
    <source>
        <strain evidence="2">Yugu1</strain>
    </source>
</reference>
<keyword evidence="1" id="KW-0812">Transmembrane</keyword>
<evidence type="ECO:0000313" key="2">
    <source>
        <dbReference type="EMBL" id="RCV42149.1"/>
    </source>
</evidence>
<dbReference type="EMBL" id="CM003536">
    <property type="protein sequence ID" value="RCV42149.1"/>
    <property type="molecule type" value="Genomic_DNA"/>
</dbReference>
<protein>
    <submittedName>
        <fullName evidence="2">Uncharacterized protein</fullName>
    </submittedName>
</protein>
<sequence>MTARSYLSVWCRRRSPEPPVHGAERNFLAPSSPTAHLDRGRWMLSSVQCTAGAYNLLIPERKRSWCHRDTDHNPPDRSWSEVSRLQASLMDPSTSNAAGAGASVVVAVAAPAAAPPPARPRAAAAPPALSPLSSRAAAAATLFVLGCASTALALLALSLNPADAGFLVRSRRPMDRLRARSDRLFLSLLHKSLRSDCLLLSQFAAKRRGPARRRGRRRRTCAPRPC</sequence>
<feature type="transmembrane region" description="Helical" evidence="1">
    <location>
        <begin position="142"/>
        <end position="168"/>
    </location>
</feature>
<evidence type="ECO:0000256" key="1">
    <source>
        <dbReference type="SAM" id="Phobius"/>
    </source>
</evidence>
<proteinExistence type="predicted"/>
<gene>
    <name evidence="2" type="ORF">SETIT_9G192800v2</name>
</gene>
<keyword evidence="1" id="KW-0472">Membrane</keyword>
<keyword evidence="1" id="KW-1133">Transmembrane helix</keyword>
<organism evidence="2">
    <name type="scientific">Setaria italica</name>
    <name type="common">Foxtail millet</name>
    <name type="synonym">Panicum italicum</name>
    <dbReference type="NCBI Taxonomy" id="4555"/>
    <lineage>
        <taxon>Eukaryota</taxon>
        <taxon>Viridiplantae</taxon>
        <taxon>Streptophyta</taxon>
        <taxon>Embryophyta</taxon>
        <taxon>Tracheophyta</taxon>
        <taxon>Spermatophyta</taxon>
        <taxon>Magnoliopsida</taxon>
        <taxon>Liliopsida</taxon>
        <taxon>Poales</taxon>
        <taxon>Poaceae</taxon>
        <taxon>PACMAD clade</taxon>
        <taxon>Panicoideae</taxon>
        <taxon>Panicodae</taxon>
        <taxon>Paniceae</taxon>
        <taxon>Cenchrinae</taxon>
        <taxon>Setaria</taxon>
    </lineage>
</organism>
<accession>A0A368SI84</accession>
<name>A0A368SI84_SETIT</name>
<reference evidence="2" key="2">
    <citation type="submission" date="2015-07" db="EMBL/GenBank/DDBJ databases">
        <authorList>
            <person name="Noorani M."/>
        </authorList>
    </citation>
    <scope>NUCLEOTIDE SEQUENCE</scope>
    <source>
        <strain evidence="2">Yugu1</strain>
    </source>
</reference>
<dbReference type="AlphaFoldDB" id="A0A368SI84"/>